<dbReference type="PROSITE" id="PS00221">
    <property type="entry name" value="MIP"/>
    <property type="match status" value="1"/>
</dbReference>
<evidence type="ECO:0000256" key="3">
    <source>
        <dbReference type="ARBA" id="ARBA00022448"/>
    </source>
</evidence>
<dbReference type="NCBIfam" id="TIGR00861">
    <property type="entry name" value="MIP"/>
    <property type="match status" value="1"/>
</dbReference>
<dbReference type="STRING" id="46835.A0A504Y973"/>
<evidence type="ECO:0000256" key="7">
    <source>
        <dbReference type="RuleBase" id="RU000477"/>
    </source>
</evidence>
<dbReference type="InterPro" id="IPR000425">
    <property type="entry name" value="MIP"/>
</dbReference>
<dbReference type="CDD" id="cd00333">
    <property type="entry name" value="MIP"/>
    <property type="match status" value="1"/>
</dbReference>
<evidence type="ECO:0000313" key="9">
    <source>
        <dbReference type="EMBL" id="TPP57176.1"/>
    </source>
</evidence>
<evidence type="ECO:0000256" key="8">
    <source>
        <dbReference type="SAM" id="Phobius"/>
    </source>
</evidence>
<sequence>MESHWVIICKKVDKIRLTSKNLTKACLAEFCGTCIMIIFGCGVIAQVFLGDHGSKKHGDMASICWNWGFAVMMGVFFAGGNGSGHINPAITLAFAVIGRVPWIRVPLYSISQLLGAFVGACVVLLVNWPNIENYTKTNDSGIYTVTTTGSIFVTNPAASNLHCFMDQIVGTALLTAGALAIVEKRAWEMPRCLHPPMFGFLVCALVQAYALNAGCALNPARDLGPRLVLLCCGWGGSAFTSGNYYFWVPIVGPYVGAVLGALLYELTIGIHVTGRRTTTEEGEALE</sequence>
<organism evidence="9 10">
    <name type="scientific">Fasciola gigantica</name>
    <name type="common">Giant liver fluke</name>
    <dbReference type="NCBI Taxonomy" id="46835"/>
    <lineage>
        <taxon>Eukaryota</taxon>
        <taxon>Metazoa</taxon>
        <taxon>Spiralia</taxon>
        <taxon>Lophotrochozoa</taxon>
        <taxon>Platyhelminthes</taxon>
        <taxon>Trematoda</taxon>
        <taxon>Digenea</taxon>
        <taxon>Plagiorchiida</taxon>
        <taxon>Echinostomata</taxon>
        <taxon>Echinostomatoidea</taxon>
        <taxon>Fasciolidae</taxon>
        <taxon>Fasciola</taxon>
    </lineage>
</organism>
<comment type="similarity">
    <text evidence="2 7">Belongs to the MIP/aquaporin (TC 1.A.8) family.</text>
</comment>
<feature type="transmembrane region" description="Helical" evidence="8">
    <location>
        <begin position="109"/>
        <end position="128"/>
    </location>
</feature>
<dbReference type="Proteomes" id="UP000316759">
    <property type="component" value="Unassembled WGS sequence"/>
</dbReference>
<feature type="transmembrane region" description="Helical" evidence="8">
    <location>
        <begin position="194"/>
        <end position="211"/>
    </location>
</feature>
<dbReference type="EMBL" id="SUNJ01013585">
    <property type="protein sequence ID" value="TPP57176.1"/>
    <property type="molecule type" value="Genomic_DNA"/>
</dbReference>
<keyword evidence="5 8" id="KW-1133">Transmembrane helix</keyword>
<evidence type="ECO:0000256" key="6">
    <source>
        <dbReference type="ARBA" id="ARBA00023136"/>
    </source>
</evidence>
<feature type="transmembrane region" description="Helical" evidence="8">
    <location>
        <begin position="60"/>
        <end position="79"/>
    </location>
</feature>
<comment type="caution">
    <text evidence="9">The sequence shown here is derived from an EMBL/GenBank/DDBJ whole genome shotgun (WGS) entry which is preliminary data.</text>
</comment>
<dbReference type="Pfam" id="PF00230">
    <property type="entry name" value="MIP"/>
    <property type="match status" value="1"/>
</dbReference>
<gene>
    <name evidence="9" type="ORF">FGIG_09596</name>
</gene>
<keyword evidence="4 7" id="KW-0812">Transmembrane</keyword>
<evidence type="ECO:0000256" key="1">
    <source>
        <dbReference type="ARBA" id="ARBA00004141"/>
    </source>
</evidence>
<dbReference type="AlphaFoldDB" id="A0A504Y973"/>
<evidence type="ECO:0000256" key="2">
    <source>
        <dbReference type="ARBA" id="ARBA00006175"/>
    </source>
</evidence>
<accession>A0A504Y973</accession>
<dbReference type="PANTHER" id="PTHR43829:SF9">
    <property type="entry name" value="AQUAPORIN-9"/>
    <property type="match status" value="1"/>
</dbReference>
<dbReference type="GO" id="GO:0005886">
    <property type="term" value="C:plasma membrane"/>
    <property type="evidence" value="ECO:0007669"/>
    <property type="project" value="TreeGrafter"/>
</dbReference>
<dbReference type="Gene3D" id="1.20.1080.10">
    <property type="entry name" value="Glycerol uptake facilitator protein"/>
    <property type="match status" value="1"/>
</dbReference>
<evidence type="ECO:0000256" key="5">
    <source>
        <dbReference type="ARBA" id="ARBA00022989"/>
    </source>
</evidence>
<proteinExistence type="inferred from homology"/>
<keyword evidence="3 7" id="KW-0813">Transport</keyword>
<dbReference type="InterPro" id="IPR050363">
    <property type="entry name" value="MIP/Aquaporin"/>
</dbReference>
<dbReference type="PRINTS" id="PR00783">
    <property type="entry name" value="MINTRINSICP"/>
</dbReference>
<feature type="transmembrane region" description="Helical" evidence="8">
    <location>
        <begin position="244"/>
        <end position="266"/>
    </location>
</feature>
<name>A0A504Y973_FASGI</name>
<evidence type="ECO:0000256" key="4">
    <source>
        <dbReference type="ARBA" id="ARBA00022692"/>
    </source>
</evidence>
<protein>
    <submittedName>
        <fullName evidence="9">Aquaporin</fullName>
    </submittedName>
</protein>
<comment type="subcellular location">
    <subcellularLocation>
        <location evidence="1">Membrane</location>
        <topology evidence="1">Multi-pass membrane protein</topology>
    </subcellularLocation>
</comment>
<reference evidence="9 10" key="1">
    <citation type="submission" date="2019-04" db="EMBL/GenBank/DDBJ databases">
        <title>Annotation for the trematode Fasciola gigantica.</title>
        <authorList>
            <person name="Choi Y.-J."/>
        </authorList>
    </citation>
    <scope>NUCLEOTIDE SEQUENCE [LARGE SCALE GENOMIC DNA]</scope>
    <source>
        <strain evidence="9">Uganda_cow_1</strain>
    </source>
</reference>
<dbReference type="OrthoDB" id="3222at2759"/>
<dbReference type="SUPFAM" id="SSF81338">
    <property type="entry name" value="Aquaporin-like"/>
    <property type="match status" value="1"/>
</dbReference>
<keyword evidence="10" id="KW-1185">Reference proteome</keyword>
<feature type="transmembrane region" description="Helical" evidence="8">
    <location>
        <begin position="140"/>
        <end position="158"/>
    </location>
</feature>
<dbReference type="PANTHER" id="PTHR43829">
    <property type="entry name" value="AQUAPORIN OR AQUAGLYCEROPORIN RELATED"/>
    <property type="match status" value="1"/>
</dbReference>
<evidence type="ECO:0000313" key="10">
    <source>
        <dbReference type="Proteomes" id="UP000316759"/>
    </source>
</evidence>
<dbReference type="InterPro" id="IPR022357">
    <property type="entry name" value="MIP_CS"/>
</dbReference>
<dbReference type="InterPro" id="IPR023271">
    <property type="entry name" value="Aquaporin-like"/>
</dbReference>
<feature type="transmembrane region" description="Helical" evidence="8">
    <location>
        <begin position="26"/>
        <end position="48"/>
    </location>
</feature>
<keyword evidence="6 8" id="KW-0472">Membrane</keyword>
<dbReference type="GO" id="GO:0015254">
    <property type="term" value="F:glycerol channel activity"/>
    <property type="evidence" value="ECO:0007669"/>
    <property type="project" value="TreeGrafter"/>
</dbReference>